<proteinExistence type="predicted"/>
<dbReference type="InterPro" id="IPR011042">
    <property type="entry name" value="6-blade_b-propeller_TolB-like"/>
</dbReference>
<evidence type="ECO:0008006" key="3">
    <source>
        <dbReference type="Google" id="ProtNLM"/>
    </source>
</evidence>
<reference evidence="1 2" key="1">
    <citation type="submission" date="2019-03" db="EMBL/GenBank/DDBJ databases">
        <title>Genomic Encyclopedia of Archaeal and Bacterial Type Strains, Phase II (KMG-II): from individual species to whole genera.</title>
        <authorList>
            <person name="Goeker M."/>
        </authorList>
    </citation>
    <scope>NUCLEOTIDE SEQUENCE [LARGE SCALE GENOMIC DNA]</scope>
    <source>
        <strain evidence="1 2">DSM 28353</strain>
    </source>
</reference>
<gene>
    <name evidence="1" type="ORF">CLV99_2403</name>
</gene>
<protein>
    <recommendedName>
        <fullName evidence="3">WD40 repeat protein</fullName>
    </recommendedName>
</protein>
<dbReference type="Proteomes" id="UP000295292">
    <property type="component" value="Unassembled WGS sequence"/>
</dbReference>
<evidence type="ECO:0000313" key="1">
    <source>
        <dbReference type="EMBL" id="TDQ77010.1"/>
    </source>
</evidence>
<dbReference type="AlphaFoldDB" id="A0A4R6WGW6"/>
<sequence length="930" mass="107490">MKIKSLLTFILTINFYILYSQVFDYSQAHYKVKWKQITTDQFRLIFPSEFSPSAPKLANNISQYIQNTSSDLERKSRFINIIVQQNHIQQNGFVQLAPRKSEIYSTPSAIADNQEWLPNLALHESRHIAQFDNLTGKIRAPFGEQLALALFGLNLPGWYFEGDAVLQETLFSKGGRGRLTSWQMPIRTDILTGRTYDFNKYVHGSFKDIVPSFYTIGYFMNSELYQKDSLIHGKILAEMNGKLLRPFNFQRSLKKNYGLKSNAIFKLTMANLAKTWTPDSVLFDTDIPEKTDRYPTNYLLPQTNEQATFALQEGPQRTARIVQTDQKAPHNSTPVLTLGLQLMPYFHLRDQLITWDEYRKDARFEKQTYNVVMVYDMASKKKKTLSKNSRYYTPIIAPNQKEIICIEVDLANRTSLVWLDIASSKKIDSLILPVGLHLQQPQFNTNGTHLIAIAVSEEGTNLMQIDLQTKSLTPLLDWSNAQIERPIFDQDAIIFKANYGNKDDLFRWKKGEITKLTDSRFGAFNPSLHADTLWYNDYTPKGYQIRSIALSQLKEQSIKPHMIEALYSNQSLNRAHNTPIDTSIRTEYTIKDYKAFKNSFNFHSLTLSGNDFESFDNLKPGIFWISNDLLNTTDLRVGYEYDNDIQKSIYSASLSYQKYFPKITLSYTDKGQIGSAQTNNSTSIPFDWRERTTALDISLPFSKYRGNTIYSYGFNFGTSYLKRYNISLSNLTNFNDAIAFPLNYQVYFNRNSRRATMDITPRWGQNISFTFRHLPFEDQLTGRAWSLRSNFYFPGLALNHSLQIRYSMQSTTGRYIYTRDIPPIEGFSYIPYETVKNTLLFDYRFPISYPDLSIGQIAYIKRIRARLSANYQNIHRASFVPKSSSAGIDIDFNLFKYNFPLFTASVKGTYINDSKATKKAFPTFGLSYTY</sequence>
<organism evidence="1 2">
    <name type="scientific">Sphingobacterium yanglingense</name>
    <dbReference type="NCBI Taxonomy" id="1437280"/>
    <lineage>
        <taxon>Bacteria</taxon>
        <taxon>Pseudomonadati</taxon>
        <taxon>Bacteroidota</taxon>
        <taxon>Sphingobacteriia</taxon>
        <taxon>Sphingobacteriales</taxon>
        <taxon>Sphingobacteriaceae</taxon>
        <taxon>Sphingobacterium</taxon>
    </lineage>
</organism>
<dbReference type="RefSeq" id="WP_133584673.1">
    <property type="nucleotide sequence ID" value="NZ_SNYV01000014.1"/>
</dbReference>
<accession>A0A4R6WGW6</accession>
<dbReference type="SUPFAM" id="SSF82171">
    <property type="entry name" value="DPP6 N-terminal domain-like"/>
    <property type="match status" value="1"/>
</dbReference>
<dbReference type="EMBL" id="SNYV01000014">
    <property type="protein sequence ID" value="TDQ77010.1"/>
    <property type="molecule type" value="Genomic_DNA"/>
</dbReference>
<name>A0A4R6WGW6_9SPHI</name>
<evidence type="ECO:0000313" key="2">
    <source>
        <dbReference type="Proteomes" id="UP000295292"/>
    </source>
</evidence>
<comment type="caution">
    <text evidence="1">The sequence shown here is derived from an EMBL/GenBank/DDBJ whole genome shotgun (WGS) entry which is preliminary data.</text>
</comment>
<keyword evidence="2" id="KW-1185">Reference proteome</keyword>
<dbReference type="OrthoDB" id="9799878at2"/>
<dbReference type="Gene3D" id="2.120.10.30">
    <property type="entry name" value="TolB, C-terminal domain"/>
    <property type="match status" value="1"/>
</dbReference>